<dbReference type="HOGENOM" id="CLU_2669359_0_0_11"/>
<keyword evidence="2" id="KW-1185">Reference proteome</keyword>
<name>A0A0C5FLS2_9ACTN</name>
<dbReference type="Proteomes" id="UP000032234">
    <property type="component" value="Chromosome"/>
</dbReference>
<evidence type="ECO:0000313" key="1">
    <source>
        <dbReference type="EMBL" id="AJP00717.1"/>
    </source>
</evidence>
<proteinExistence type="predicted"/>
<sequence>MVGEFALPPAGRPRRRYAVAGTGHRAGMYVAVLTGDHADVGEIVAWLDPNPVRVDYYDAVVGRADAGEDPAGLPR</sequence>
<reference evidence="1 2" key="1">
    <citation type="submission" date="2015-02" db="EMBL/GenBank/DDBJ databases">
        <title>Genome sequence of thermotolerant Streptomyces cyaneogriseus subsp. Noncyanogenus NMWT1, the producer of nematocidal antibiotics nemadectin.</title>
        <authorList>
            <person name="Wang H."/>
            <person name="Li C."/>
            <person name="Xiang W."/>
            <person name="Wang X."/>
        </authorList>
    </citation>
    <scope>NUCLEOTIDE SEQUENCE [LARGE SCALE GENOMIC DNA]</scope>
    <source>
        <strain evidence="1 2">NMWT 1</strain>
    </source>
</reference>
<accession>A0A0C5FLS2</accession>
<evidence type="ECO:0000313" key="2">
    <source>
        <dbReference type="Proteomes" id="UP000032234"/>
    </source>
</evidence>
<organism evidence="1 2">
    <name type="scientific">Streptomyces cyaneogriseus subsp. noncyanogenus</name>
    <dbReference type="NCBI Taxonomy" id="477245"/>
    <lineage>
        <taxon>Bacteria</taxon>
        <taxon>Bacillati</taxon>
        <taxon>Actinomycetota</taxon>
        <taxon>Actinomycetes</taxon>
        <taxon>Kitasatosporales</taxon>
        <taxon>Streptomycetaceae</taxon>
        <taxon>Streptomyces</taxon>
    </lineage>
</organism>
<dbReference type="RefSeq" id="WP_044379186.1">
    <property type="nucleotide sequence ID" value="NZ_CP010849.1"/>
</dbReference>
<dbReference type="AlphaFoldDB" id="A0A0C5FLS2"/>
<dbReference type="KEGG" id="scw:TU94_03645"/>
<dbReference type="STRING" id="477245.TU94_03645"/>
<dbReference type="PATRIC" id="fig|477245.3.peg.804"/>
<dbReference type="EMBL" id="CP010849">
    <property type="protein sequence ID" value="AJP00717.1"/>
    <property type="molecule type" value="Genomic_DNA"/>
</dbReference>
<gene>
    <name evidence="1" type="ORF">TU94_03645</name>
</gene>
<protein>
    <submittedName>
        <fullName evidence="1">Uncharacterized protein</fullName>
    </submittedName>
</protein>